<dbReference type="EMBL" id="KZ772760">
    <property type="protein sequence ID" value="PTQ33464.1"/>
    <property type="molecule type" value="Genomic_DNA"/>
</dbReference>
<sequence>MRSHIRLDLTHTVTGNLTPVASGSLAARQPSPLCCSRGTVAALSPTLKSDESDPLENADNEEYCGPENEVDKEAQQYDEHLSETRANHLWPPGREKKAQNDNRASMDEACKRGRFKPGGPARPPTPPVGIAGVRAGCPRCPSARGEEGRTGGVEEGCPGQRARPTAAKDRCPGGEGEGEGEAEREKAKHRSGKKKKRSKRRRRRRRRRTRSKKRRPRPSVVCLPVPACLRVSVESWAFLCRPQSCFSGWRGGEGRGGSGVAWRGRRSLGSGGRRRRRRPRGEGAGGRREEGRREGGRDGGRGSNGRERERVGCGNAEL</sequence>
<organism evidence="2 3">
    <name type="scientific">Marchantia polymorpha</name>
    <name type="common">Common liverwort</name>
    <name type="synonym">Marchantia aquatica</name>
    <dbReference type="NCBI Taxonomy" id="3197"/>
    <lineage>
        <taxon>Eukaryota</taxon>
        <taxon>Viridiplantae</taxon>
        <taxon>Streptophyta</taxon>
        <taxon>Embryophyta</taxon>
        <taxon>Marchantiophyta</taxon>
        <taxon>Marchantiopsida</taxon>
        <taxon>Marchantiidae</taxon>
        <taxon>Marchantiales</taxon>
        <taxon>Marchantiaceae</taxon>
        <taxon>Marchantia</taxon>
    </lineage>
</organism>
<feature type="compositionally biased region" description="Basic residues" evidence="1">
    <location>
        <begin position="187"/>
        <end position="217"/>
    </location>
</feature>
<gene>
    <name evidence="2" type="ORF">MARPO_0088s0013</name>
</gene>
<protein>
    <submittedName>
        <fullName evidence="2">Uncharacterized protein</fullName>
    </submittedName>
</protein>
<evidence type="ECO:0000313" key="3">
    <source>
        <dbReference type="Proteomes" id="UP000244005"/>
    </source>
</evidence>
<name>A0A2R6WHZ1_MARPO</name>
<feature type="region of interest" description="Disordered" evidence="1">
    <location>
        <begin position="75"/>
        <end position="221"/>
    </location>
</feature>
<evidence type="ECO:0000256" key="1">
    <source>
        <dbReference type="SAM" id="MobiDB-lite"/>
    </source>
</evidence>
<feature type="region of interest" description="Disordered" evidence="1">
    <location>
        <begin position="250"/>
        <end position="318"/>
    </location>
</feature>
<accession>A0A2R6WHZ1</accession>
<dbReference type="AlphaFoldDB" id="A0A2R6WHZ1"/>
<dbReference type="Proteomes" id="UP000244005">
    <property type="component" value="Unassembled WGS sequence"/>
</dbReference>
<keyword evidence="3" id="KW-1185">Reference proteome</keyword>
<evidence type="ECO:0000313" key="2">
    <source>
        <dbReference type="EMBL" id="PTQ33464.1"/>
    </source>
</evidence>
<reference evidence="3" key="1">
    <citation type="journal article" date="2017" name="Cell">
        <title>Insights into land plant evolution garnered from the Marchantia polymorpha genome.</title>
        <authorList>
            <person name="Bowman J.L."/>
            <person name="Kohchi T."/>
            <person name="Yamato K.T."/>
            <person name="Jenkins J."/>
            <person name="Shu S."/>
            <person name="Ishizaki K."/>
            <person name="Yamaoka S."/>
            <person name="Nishihama R."/>
            <person name="Nakamura Y."/>
            <person name="Berger F."/>
            <person name="Adam C."/>
            <person name="Aki S.S."/>
            <person name="Althoff F."/>
            <person name="Araki T."/>
            <person name="Arteaga-Vazquez M.A."/>
            <person name="Balasubrmanian S."/>
            <person name="Barry K."/>
            <person name="Bauer D."/>
            <person name="Boehm C.R."/>
            <person name="Briginshaw L."/>
            <person name="Caballero-Perez J."/>
            <person name="Catarino B."/>
            <person name="Chen F."/>
            <person name="Chiyoda S."/>
            <person name="Chovatia M."/>
            <person name="Davies K.M."/>
            <person name="Delmans M."/>
            <person name="Demura T."/>
            <person name="Dierschke T."/>
            <person name="Dolan L."/>
            <person name="Dorantes-Acosta A.E."/>
            <person name="Eklund D.M."/>
            <person name="Florent S.N."/>
            <person name="Flores-Sandoval E."/>
            <person name="Fujiyama A."/>
            <person name="Fukuzawa H."/>
            <person name="Galik B."/>
            <person name="Grimanelli D."/>
            <person name="Grimwood J."/>
            <person name="Grossniklaus U."/>
            <person name="Hamada T."/>
            <person name="Haseloff J."/>
            <person name="Hetherington A.J."/>
            <person name="Higo A."/>
            <person name="Hirakawa Y."/>
            <person name="Hundley H.N."/>
            <person name="Ikeda Y."/>
            <person name="Inoue K."/>
            <person name="Inoue S.I."/>
            <person name="Ishida S."/>
            <person name="Jia Q."/>
            <person name="Kakita M."/>
            <person name="Kanazawa T."/>
            <person name="Kawai Y."/>
            <person name="Kawashima T."/>
            <person name="Kennedy M."/>
            <person name="Kinose K."/>
            <person name="Kinoshita T."/>
            <person name="Kohara Y."/>
            <person name="Koide E."/>
            <person name="Komatsu K."/>
            <person name="Kopischke S."/>
            <person name="Kubo M."/>
            <person name="Kyozuka J."/>
            <person name="Lagercrantz U."/>
            <person name="Lin S.S."/>
            <person name="Lindquist E."/>
            <person name="Lipzen A.M."/>
            <person name="Lu C.W."/>
            <person name="De Luna E."/>
            <person name="Martienssen R.A."/>
            <person name="Minamino N."/>
            <person name="Mizutani M."/>
            <person name="Mizutani M."/>
            <person name="Mochizuki N."/>
            <person name="Monte I."/>
            <person name="Mosher R."/>
            <person name="Nagasaki H."/>
            <person name="Nakagami H."/>
            <person name="Naramoto S."/>
            <person name="Nishitani K."/>
            <person name="Ohtani M."/>
            <person name="Okamoto T."/>
            <person name="Okumura M."/>
            <person name="Phillips J."/>
            <person name="Pollak B."/>
            <person name="Reinders A."/>
            <person name="Rovekamp M."/>
            <person name="Sano R."/>
            <person name="Sawa S."/>
            <person name="Schmid M.W."/>
            <person name="Shirakawa M."/>
            <person name="Solano R."/>
            <person name="Spunde A."/>
            <person name="Suetsugu N."/>
            <person name="Sugano S."/>
            <person name="Sugiyama A."/>
            <person name="Sun R."/>
            <person name="Suzuki Y."/>
            <person name="Takenaka M."/>
            <person name="Takezawa D."/>
            <person name="Tomogane H."/>
            <person name="Tsuzuki M."/>
            <person name="Ueda T."/>
            <person name="Umeda M."/>
            <person name="Ward J.M."/>
            <person name="Watanabe Y."/>
            <person name="Yazaki K."/>
            <person name="Yokoyama R."/>
            <person name="Yoshitake Y."/>
            <person name="Yotsui I."/>
            <person name="Zachgo S."/>
            <person name="Schmutz J."/>
        </authorList>
    </citation>
    <scope>NUCLEOTIDE SEQUENCE [LARGE SCALE GENOMIC DNA]</scope>
    <source>
        <strain evidence="3">Tak-1</strain>
    </source>
</reference>
<feature type="compositionally biased region" description="Basic and acidic residues" evidence="1">
    <location>
        <begin position="285"/>
        <end position="311"/>
    </location>
</feature>
<feature type="compositionally biased region" description="Basic and acidic residues" evidence="1">
    <location>
        <begin position="75"/>
        <end position="86"/>
    </location>
</feature>
<feature type="compositionally biased region" description="Basic and acidic residues" evidence="1">
    <location>
        <begin position="93"/>
        <end position="111"/>
    </location>
</feature>
<proteinExistence type="predicted"/>
<feature type="compositionally biased region" description="Gly residues" evidence="1">
    <location>
        <begin position="250"/>
        <end position="259"/>
    </location>
</feature>